<dbReference type="OrthoDB" id="5532577at2"/>
<accession>A0A2S9XXY3</accession>
<reference evidence="1 2" key="1">
    <citation type="submission" date="2018-03" db="EMBL/GenBank/DDBJ databases">
        <title>Draft Genome Sequences of the Obligatory Marine Myxobacteria Enhygromyxa salina SWB005.</title>
        <authorList>
            <person name="Poehlein A."/>
            <person name="Moghaddam J.A."/>
            <person name="Harms H."/>
            <person name="Alanjari M."/>
            <person name="Koenig G.M."/>
            <person name="Daniel R."/>
            <person name="Schaeberle T.F."/>
        </authorList>
    </citation>
    <scope>NUCLEOTIDE SEQUENCE [LARGE SCALE GENOMIC DNA]</scope>
    <source>
        <strain evidence="1 2">SWB005</strain>
    </source>
</reference>
<name>A0A2S9XXY3_9BACT</name>
<gene>
    <name evidence="1" type="ORF">ENSA5_32100</name>
</gene>
<organism evidence="1 2">
    <name type="scientific">Enhygromyxa salina</name>
    <dbReference type="NCBI Taxonomy" id="215803"/>
    <lineage>
        <taxon>Bacteria</taxon>
        <taxon>Pseudomonadati</taxon>
        <taxon>Myxococcota</taxon>
        <taxon>Polyangia</taxon>
        <taxon>Nannocystales</taxon>
        <taxon>Nannocystaceae</taxon>
        <taxon>Enhygromyxa</taxon>
    </lineage>
</organism>
<comment type="caution">
    <text evidence="1">The sequence shown here is derived from an EMBL/GenBank/DDBJ whole genome shotgun (WGS) entry which is preliminary data.</text>
</comment>
<dbReference type="EMBL" id="PVNK01000149">
    <property type="protein sequence ID" value="PRP97703.1"/>
    <property type="molecule type" value="Genomic_DNA"/>
</dbReference>
<proteinExistence type="predicted"/>
<dbReference type="AlphaFoldDB" id="A0A2S9XXY3"/>
<dbReference type="RefSeq" id="WP_106392566.1">
    <property type="nucleotide sequence ID" value="NZ_PVNK01000149.1"/>
</dbReference>
<dbReference type="Proteomes" id="UP000237968">
    <property type="component" value="Unassembled WGS sequence"/>
</dbReference>
<protein>
    <submittedName>
        <fullName evidence="1">Uncharacterized protein</fullName>
    </submittedName>
</protein>
<sequence>MRWLDRLLSREGPYVARQIAELRATDSRVELAGEVEALELLRDPVDDEPAVVLNYRARRPGVAQRYFGIHGSEGEIEAYEATNFVLRDASGAALIQVERGGDVGQLHAKLREQFGVDLQASVEQVGPGDRVRVRGRLRAHSVGGSPHRREPWTVVVILDELEDA</sequence>
<evidence type="ECO:0000313" key="1">
    <source>
        <dbReference type="EMBL" id="PRP97703.1"/>
    </source>
</evidence>
<keyword evidence="2" id="KW-1185">Reference proteome</keyword>
<evidence type="ECO:0000313" key="2">
    <source>
        <dbReference type="Proteomes" id="UP000237968"/>
    </source>
</evidence>